<evidence type="ECO:0000256" key="1">
    <source>
        <dbReference type="SAM" id="MobiDB-lite"/>
    </source>
</evidence>
<name>E6SDH3_INTC7</name>
<dbReference type="RefSeq" id="WP_013492940.1">
    <property type="nucleotide sequence ID" value="NC_014830.1"/>
</dbReference>
<feature type="region of interest" description="Disordered" evidence="1">
    <location>
        <begin position="1"/>
        <end position="43"/>
    </location>
</feature>
<accession>E6SDH3</accession>
<dbReference type="AlphaFoldDB" id="E6SDH3"/>
<reference evidence="2 3" key="1">
    <citation type="journal article" date="2010" name="Stand. Genomic Sci.">
        <title>Complete genome sequence of Intrasporangium calvum type strain (7 KIP).</title>
        <authorList>
            <person name="Del Rio T.G."/>
            <person name="Chertkov O."/>
            <person name="Yasawong M."/>
            <person name="Lucas S."/>
            <person name="Deshpande S."/>
            <person name="Cheng J.F."/>
            <person name="Detter C."/>
            <person name="Tapia R."/>
            <person name="Han C."/>
            <person name="Goodwin L."/>
            <person name="Pitluck S."/>
            <person name="Liolios K."/>
            <person name="Ivanova N."/>
            <person name="Mavromatis K."/>
            <person name="Pati A."/>
            <person name="Chen A."/>
            <person name="Palaniappan K."/>
            <person name="Land M."/>
            <person name="Hauser L."/>
            <person name="Chang Y.J."/>
            <person name="Jeffries C.D."/>
            <person name="Rohde M."/>
            <person name="Pukall R."/>
            <person name="Sikorski J."/>
            <person name="Goker M."/>
            <person name="Woyke T."/>
            <person name="Bristow J."/>
            <person name="Eisen J.A."/>
            <person name="Markowitz V."/>
            <person name="Hugenholtz P."/>
            <person name="Kyrpides N.C."/>
            <person name="Klenk H.P."/>
            <person name="Lapidus A."/>
        </authorList>
    </citation>
    <scope>NUCLEOTIDE SEQUENCE [LARGE SCALE GENOMIC DNA]</scope>
    <source>
        <strain evidence="3">ATCC 23552 / DSM 43043 / JCM 3097 / NBRC 12989 / 7 KIP</strain>
    </source>
</reference>
<proteinExistence type="predicted"/>
<protein>
    <submittedName>
        <fullName evidence="2">Uncharacterized protein</fullName>
    </submittedName>
</protein>
<dbReference type="STRING" id="710696.Intca_2115"/>
<keyword evidence="3" id="KW-1185">Reference proteome</keyword>
<dbReference type="KEGG" id="ica:Intca_2115"/>
<sequence length="43" mass="5004">MADKSPRSRMSQKGKSIKEKRSDKHAKEEAAKHHEIIPPRNKH</sequence>
<feature type="compositionally biased region" description="Basic and acidic residues" evidence="1">
    <location>
        <begin position="16"/>
        <end position="37"/>
    </location>
</feature>
<evidence type="ECO:0000313" key="2">
    <source>
        <dbReference type="EMBL" id="ADU48625.1"/>
    </source>
</evidence>
<dbReference type="HOGENOM" id="CLU_3234676_0_0_11"/>
<dbReference type="Proteomes" id="UP000008914">
    <property type="component" value="Chromosome"/>
</dbReference>
<dbReference type="eggNOG" id="ENOG5030KU1">
    <property type="taxonomic scope" value="Bacteria"/>
</dbReference>
<evidence type="ECO:0000313" key="3">
    <source>
        <dbReference type="Proteomes" id="UP000008914"/>
    </source>
</evidence>
<dbReference type="EMBL" id="CP002343">
    <property type="protein sequence ID" value="ADU48625.1"/>
    <property type="molecule type" value="Genomic_DNA"/>
</dbReference>
<organism evidence="2 3">
    <name type="scientific">Intrasporangium calvum (strain ATCC 23552 / DSM 43043 / JCM 3097 / NBRC 12989 / NCIMB 10167 / NRRL B-3866 / 7 KIP)</name>
    <dbReference type="NCBI Taxonomy" id="710696"/>
    <lineage>
        <taxon>Bacteria</taxon>
        <taxon>Bacillati</taxon>
        <taxon>Actinomycetota</taxon>
        <taxon>Actinomycetes</taxon>
        <taxon>Micrococcales</taxon>
        <taxon>Intrasporangiaceae</taxon>
        <taxon>Intrasporangium</taxon>
    </lineage>
</organism>
<gene>
    <name evidence="2" type="ordered locus">Intca_2115</name>
</gene>